<dbReference type="AlphaFoldDB" id="A0A846H111"/>
<keyword evidence="2" id="KW-1185">Reference proteome</keyword>
<evidence type="ECO:0000313" key="1">
    <source>
        <dbReference type="EMBL" id="NEU71577.1"/>
    </source>
</evidence>
<protein>
    <submittedName>
        <fullName evidence="1">Uncharacterized protein</fullName>
    </submittedName>
</protein>
<sequence length="57" mass="6545">MTIETATKYYIANKPVRHKVLGEMFIVDLYPSRVGSVRVKLPNGVEMDCQLEFLDPM</sequence>
<name>A0A846H111_9CYAN</name>
<accession>A0A846H111</accession>
<dbReference type="RefSeq" id="WP_163518560.1">
    <property type="nucleotide sequence ID" value="NZ_JTCM02000004.1"/>
</dbReference>
<organism evidence="1 2">
    <name type="scientific">Hassallia byssoidea VB512170</name>
    <dbReference type="NCBI Taxonomy" id="1304833"/>
    <lineage>
        <taxon>Bacteria</taxon>
        <taxon>Bacillati</taxon>
        <taxon>Cyanobacteriota</taxon>
        <taxon>Cyanophyceae</taxon>
        <taxon>Nostocales</taxon>
        <taxon>Tolypothrichaceae</taxon>
        <taxon>Hassallia</taxon>
    </lineage>
</organism>
<evidence type="ECO:0000313" key="2">
    <source>
        <dbReference type="Proteomes" id="UP000031549"/>
    </source>
</evidence>
<reference evidence="1 2" key="1">
    <citation type="journal article" date="2015" name="Genome Announc.">
        <title>Draft Genome Sequence of Cyanobacterium Hassallia byssoidea Strain VB512170, Isolated from Monuments in India.</title>
        <authorList>
            <person name="Singh D."/>
            <person name="Chandrababunaidu M.M."/>
            <person name="Panda A."/>
            <person name="Sen D."/>
            <person name="Bhattacharyya S."/>
            <person name="Adhikary S.P."/>
            <person name="Tripathy S."/>
        </authorList>
    </citation>
    <scope>NUCLEOTIDE SEQUENCE [LARGE SCALE GENOMIC DNA]</scope>
    <source>
        <strain evidence="1 2">VB512170</strain>
    </source>
</reference>
<proteinExistence type="predicted"/>
<comment type="caution">
    <text evidence="1">The sequence shown here is derived from an EMBL/GenBank/DDBJ whole genome shotgun (WGS) entry which is preliminary data.</text>
</comment>
<dbReference type="EMBL" id="JTCM02000004">
    <property type="protein sequence ID" value="NEU71577.1"/>
    <property type="molecule type" value="Genomic_DNA"/>
</dbReference>
<dbReference type="Proteomes" id="UP000031549">
    <property type="component" value="Unassembled WGS sequence"/>
</dbReference>
<gene>
    <name evidence="1" type="ORF">PI95_003010</name>
</gene>